<reference evidence="1 2" key="1">
    <citation type="journal article" date="2019" name="Sci. Rep.">
        <title>Orb-weaving spider Araneus ventricosus genome elucidates the spidroin gene catalogue.</title>
        <authorList>
            <person name="Kono N."/>
            <person name="Nakamura H."/>
            <person name="Ohtoshi R."/>
            <person name="Moran D.A.P."/>
            <person name="Shinohara A."/>
            <person name="Yoshida Y."/>
            <person name="Fujiwara M."/>
            <person name="Mori M."/>
            <person name="Tomita M."/>
            <person name="Arakawa K."/>
        </authorList>
    </citation>
    <scope>NUCLEOTIDE SEQUENCE [LARGE SCALE GENOMIC DNA]</scope>
</reference>
<accession>A0A4Y2LND6</accession>
<dbReference type="EMBL" id="BGPR01006120">
    <property type="protein sequence ID" value="GBN16228.1"/>
    <property type="molecule type" value="Genomic_DNA"/>
</dbReference>
<sequence length="64" mass="7375">MQNEGATYVNPDRTLRRVDFPAPEGPMMAISSPVFALPETPFRMGLPGRDFEEKCTIWQWRAFD</sequence>
<protein>
    <submittedName>
        <fullName evidence="1">Uncharacterized protein</fullName>
    </submittedName>
</protein>
<gene>
    <name evidence="1" type="ORF">AVEN_212584_1</name>
</gene>
<name>A0A4Y2LND6_ARAVE</name>
<evidence type="ECO:0000313" key="1">
    <source>
        <dbReference type="EMBL" id="GBN16228.1"/>
    </source>
</evidence>
<keyword evidence="2" id="KW-1185">Reference proteome</keyword>
<proteinExistence type="predicted"/>
<dbReference type="OrthoDB" id="10536247at2759"/>
<comment type="caution">
    <text evidence="1">The sequence shown here is derived from an EMBL/GenBank/DDBJ whole genome shotgun (WGS) entry which is preliminary data.</text>
</comment>
<dbReference type="AlphaFoldDB" id="A0A4Y2LND6"/>
<organism evidence="1 2">
    <name type="scientific">Araneus ventricosus</name>
    <name type="common">Orbweaver spider</name>
    <name type="synonym">Epeira ventricosa</name>
    <dbReference type="NCBI Taxonomy" id="182803"/>
    <lineage>
        <taxon>Eukaryota</taxon>
        <taxon>Metazoa</taxon>
        <taxon>Ecdysozoa</taxon>
        <taxon>Arthropoda</taxon>
        <taxon>Chelicerata</taxon>
        <taxon>Arachnida</taxon>
        <taxon>Araneae</taxon>
        <taxon>Araneomorphae</taxon>
        <taxon>Entelegynae</taxon>
        <taxon>Araneoidea</taxon>
        <taxon>Araneidae</taxon>
        <taxon>Araneus</taxon>
    </lineage>
</organism>
<feature type="non-terminal residue" evidence="1">
    <location>
        <position position="64"/>
    </location>
</feature>
<dbReference type="Proteomes" id="UP000499080">
    <property type="component" value="Unassembled WGS sequence"/>
</dbReference>
<evidence type="ECO:0000313" key="2">
    <source>
        <dbReference type="Proteomes" id="UP000499080"/>
    </source>
</evidence>